<organism evidence="2">
    <name type="scientific">Granulicella tundricola (strain ATCC BAA-1859 / DSM 23138 / MP5ACTX9)</name>
    <dbReference type="NCBI Taxonomy" id="1198114"/>
    <lineage>
        <taxon>Bacteria</taxon>
        <taxon>Pseudomonadati</taxon>
        <taxon>Acidobacteriota</taxon>
        <taxon>Terriglobia</taxon>
        <taxon>Terriglobales</taxon>
        <taxon>Acidobacteriaceae</taxon>
        <taxon>Granulicella</taxon>
    </lineage>
</organism>
<proteinExistence type="predicted"/>
<accession>E8X7X1</accession>
<evidence type="ECO:0000313" key="2">
    <source>
        <dbReference type="Proteomes" id="UP000000343"/>
    </source>
</evidence>
<dbReference type="HOGENOM" id="CLU_158535_0_0_0"/>
<dbReference type="RefSeq" id="WP_013573274.1">
    <property type="nucleotide sequence ID" value="NC_015060.1"/>
</dbReference>
<keyword evidence="1" id="KW-0614">Plasmid</keyword>
<gene>
    <name evidence="1" type="ordered locus">AciX9_4625</name>
</gene>
<dbReference type="OrthoDB" id="118230at2"/>
<protein>
    <submittedName>
        <fullName evidence="1">Uncharacterized protein</fullName>
    </submittedName>
</protein>
<evidence type="ECO:0000313" key="1">
    <source>
        <dbReference type="EMBL" id="ADW71555.1"/>
    </source>
</evidence>
<sequence>MSELHAMQVSDLDSRLRRSKGRLARRCGANVKLTPDELAELEAVAKHHGKALGEWGREELLAAARRPKDDILLTELIGLRMFLVNLLRPIALGEDYTDEQFRALLDHVRAEKRSVTSQVTEQYRHDQKEQ</sequence>
<name>E8X7X1_GRATM</name>
<dbReference type="Proteomes" id="UP000000343">
    <property type="component" value="Plasmid pACIX905"/>
</dbReference>
<dbReference type="AlphaFoldDB" id="E8X7X1"/>
<keyword evidence="2" id="KW-1185">Reference proteome</keyword>
<dbReference type="KEGG" id="acm:AciX9_4625"/>
<geneLocation type="plasmid" evidence="1 2">
    <name>pACIX905</name>
</geneLocation>
<dbReference type="EMBL" id="CP002485">
    <property type="protein sequence ID" value="ADW71555.1"/>
    <property type="molecule type" value="Genomic_DNA"/>
</dbReference>
<reference evidence="2" key="1">
    <citation type="submission" date="2011-01" db="EMBL/GenBank/DDBJ databases">
        <title>Complete sequence of plasmid5 of Acidobacterium sp. MP5ACTX9.</title>
        <authorList>
            <consortium name="US DOE Joint Genome Institute"/>
            <person name="Lucas S."/>
            <person name="Copeland A."/>
            <person name="Lapidus A."/>
            <person name="Cheng J.-F."/>
            <person name="Goodwin L."/>
            <person name="Pitluck S."/>
            <person name="Teshima H."/>
            <person name="Detter J.C."/>
            <person name="Han C."/>
            <person name="Tapia R."/>
            <person name="Land M."/>
            <person name="Hauser L."/>
            <person name="Kyrpides N."/>
            <person name="Ivanova N."/>
            <person name="Ovchinnikova G."/>
            <person name="Pagani I."/>
            <person name="Rawat S.R."/>
            <person name="Mannisto M."/>
            <person name="Haggblom M.M."/>
            <person name="Woyke T."/>
        </authorList>
    </citation>
    <scope>NUCLEOTIDE SEQUENCE [LARGE SCALE GENOMIC DNA]</scope>
    <source>
        <strain evidence="2">MP5ACTX9</strain>
        <plasmid evidence="2">Plasmid pACIX905</plasmid>
    </source>
</reference>